<dbReference type="InterPro" id="IPR013078">
    <property type="entry name" value="His_Pase_superF_clade-1"/>
</dbReference>
<keyword evidence="2" id="KW-1185">Reference proteome</keyword>
<accession>A0ABY1PWQ7</accession>
<dbReference type="Pfam" id="PF00300">
    <property type="entry name" value="His_Phos_1"/>
    <property type="match status" value="1"/>
</dbReference>
<dbReference type="RefSeq" id="WP_283431980.1">
    <property type="nucleotide sequence ID" value="NZ_FXUG01000003.1"/>
</dbReference>
<dbReference type="SMART" id="SM00855">
    <property type="entry name" value="PGAM"/>
    <property type="match status" value="1"/>
</dbReference>
<evidence type="ECO:0000313" key="1">
    <source>
        <dbReference type="EMBL" id="SMP50885.1"/>
    </source>
</evidence>
<evidence type="ECO:0000313" key="2">
    <source>
        <dbReference type="Proteomes" id="UP001158067"/>
    </source>
</evidence>
<name>A0ABY1PWQ7_9BACT</name>
<dbReference type="SUPFAM" id="SSF53254">
    <property type="entry name" value="Phosphoglycerate mutase-like"/>
    <property type="match status" value="1"/>
</dbReference>
<dbReference type="PANTHER" id="PTHR48100:SF1">
    <property type="entry name" value="HISTIDINE PHOSPHATASE FAMILY PROTEIN-RELATED"/>
    <property type="match status" value="1"/>
</dbReference>
<dbReference type="CDD" id="cd07067">
    <property type="entry name" value="HP_PGM_like"/>
    <property type="match status" value="1"/>
</dbReference>
<dbReference type="Gene3D" id="3.40.50.1240">
    <property type="entry name" value="Phosphoglycerate mutase-like"/>
    <property type="match status" value="1"/>
</dbReference>
<sequence>MMGKPFTVYLIRHAESENNARPVYDRVCDPSITARGRIQSQHLAQWMKTMSLDVLVASPFRRTLQTAQAILDQRDRRTEVWHDIFESGGCFHGHDEASFTGAPGLSRVEIEASLSCELVIDPEIGAEGWWRGQPREQAEQTRARAAKVAQRLISTFDGTGVSVGLVVHADFIRELLSVMLDQVLSMDAVGPIANTSVTTLQFSGAWRLECLNSVTHMPQRLFSLRES</sequence>
<dbReference type="EMBL" id="FXUG01000003">
    <property type="protein sequence ID" value="SMP50885.1"/>
    <property type="molecule type" value="Genomic_DNA"/>
</dbReference>
<dbReference type="Proteomes" id="UP001158067">
    <property type="component" value="Unassembled WGS sequence"/>
</dbReference>
<organism evidence="1 2">
    <name type="scientific">Neorhodopirellula lusitana</name>
    <dbReference type="NCBI Taxonomy" id="445327"/>
    <lineage>
        <taxon>Bacteria</taxon>
        <taxon>Pseudomonadati</taxon>
        <taxon>Planctomycetota</taxon>
        <taxon>Planctomycetia</taxon>
        <taxon>Pirellulales</taxon>
        <taxon>Pirellulaceae</taxon>
        <taxon>Neorhodopirellula</taxon>
    </lineage>
</organism>
<dbReference type="InterPro" id="IPR050275">
    <property type="entry name" value="PGM_Phosphatase"/>
</dbReference>
<dbReference type="InterPro" id="IPR029033">
    <property type="entry name" value="His_PPase_superfam"/>
</dbReference>
<proteinExistence type="predicted"/>
<reference evidence="1 2" key="1">
    <citation type="submission" date="2017-05" db="EMBL/GenBank/DDBJ databases">
        <authorList>
            <person name="Varghese N."/>
            <person name="Submissions S."/>
        </authorList>
    </citation>
    <scope>NUCLEOTIDE SEQUENCE [LARGE SCALE GENOMIC DNA]</scope>
    <source>
        <strain evidence="1 2">DSM 25457</strain>
    </source>
</reference>
<protein>
    <submittedName>
        <fullName evidence="1">2,3-bisphosphoglycerate-dependent phosphoglycerate mutase</fullName>
    </submittedName>
</protein>
<dbReference type="PANTHER" id="PTHR48100">
    <property type="entry name" value="BROAD-SPECIFICITY PHOSPHATASE YOR283W-RELATED"/>
    <property type="match status" value="1"/>
</dbReference>
<gene>
    <name evidence="1" type="ORF">SAMN06265222_103180</name>
</gene>
<comment type="caution">
    <text evidence="1">The sequence shown here is derived from an EMBL/GenBank/DDBJ whole genome shotgun (WGS) entry which is preliminary data.</text>
</comment>